<evidence type="ECO:0000256" key="2">
    <source>
        <dbReference type="SAM" id="MobiDB-lite"/>
    </source>
</evidence>
<feature type="compositionally biased region" description="Basic and acidic residues" evidence="2">
    <location>
        <begin position="200"/>
        <end position="209"/>
    </location>
</feature>
<sequence>MILYVVVDQGCQHCELFYKVGQCLSSAGLAFLGLLTGQPSSRLQLLFHSKLRNALGSDLSEIKHRNKEVSQASMAASRSNSMQTRSRGRSTSRQRWHDVMAETPMKPNSGASFRERMSKFKKMLHSSKLVDKKEVPSSNNSSTHLPRRSFSITRYSKSDGNQEEQLDYRSVSDEPETPSRTMQQHIIKTRQSTPALHQSGKHDGESRNHTLRDFQVVPFTGVTSISEEQTLLQRRLTDPDGTITNFKKQYDDLKQQLIDKCNEVRQLQEDNEILKRQCSEAATKTYHPKVQLPLNRPESELIKDWHTLAYSVNNFVDNHFRDVNHRKIASWAKIQQDNLREVTEVPQDIVTNHESGLALIKATMWHALRKFTFGGVASEGAMCWASHYKGDLRRLAIKLQADNVVEDFVPLNYQWKTLTTNMISILQTSEQRGQEVEHVVMDIDDLLAPCRPRMPRPSHYHRDLQTLVNKAIEMDLFLSGQTAAYFIKWPISGHLNVKFDQFSMMLAMGSPPVSKNLVKFVIQPGLYRADRQGDSYNSFTVLEKSRVWMP</sequence>
<organism evidence="3 4">
    <name type="scientific">Fusarium venenatum</name>
    <dbReference type="NCBI Taxonomy" id="56646"/>
    <lineage>
        <taxon>Eukaryota</taxon>
        <taxon>Fungi</taxon>
        <taxon>Dikarya</taxon>
        <taxon>Ascomycota</taxon>
        <taxon>Pezizomycotina</taxon>
        <taxon>Sordariomycetes</taxon>
        <taxon>Hypocreomycetidae</taxon>
        <taxon>Hypocreales</taxon>
        <taxon>Nectriaceae</taxon>
        <taxon>Fusarium</taxon>
    </lineage>
</organism>
<name>A0A2L2T900_9HYPO</name>
<dbReference type="EMBL" id="LN649230">
    <property type="protein sequence ID" value="CEI61721.1"/>
    <property type="molecule type" value="Genomic_DNA"/>
</dbReference>
<dbReference type="AlphaFoldDB" id="A0A2L2T900"/>
<feature type="region of interest" description="Disordered" evidence="2">
    <location>
        <begin position="124"/>
        <end position="209"/>
    </location>
</feature>
<keyword evidence="1" id="KW-0175">Coiled coil</keyword>
<evidence type="ECO:0000256" key="1">
    <source>
        <dbReference type="SAM" id="Coils"/>
    </source>
</evidence>
<feature type="compositionally biased region" description="Polar residues" evidence="2">
    <location>
        <begin position="69"/>
        <end position="80"/>
    </location>
</feature>
<keyword evidence="4" id="KW-1185">Reference proteome</keyword>
<evidence type="ECO:0000313" key="3">
    <source>
        <dbReference type="EMBL" id="CEI61721.1"/>
    </source>
</evidence>
<proteinExistence type="predicted"/>
<reference evidence="4" key="1">
    <citation type="submission" date="2014-10" db="EMBL/GenBank/DDBJ databases">
        <authorList>
            <person name="King R."/>
        </authorList>
    </citation>
    <scope>NUCLEOTIDE SEQUENCE [LARGE SCALE GENOMIC DNA]</scope>
    <source>
        <strain evidence="4">A3/5</strain>
    </source>
</reference>
<feature type="compositionally biased region" description="Polar residues" evidence="2">
    <location>
        <begin position="136"/>
        <end position="159"/>
    </location>
</feature>
<feature type="compositionally biased region" description="Polar residues" evidence="2">
    <location>
        <begin position="178"/>
        <end position="196"/>
    </location>
</feature>
<dbReference type="STRING" id="56646.A0A2L2T900"/>
<protein>
    <submittedName>
        <fullName evidence="3">Uncharacterized protein</fullName>
    </submittedName>
</protein>
<feature type="region of interest" description="Disordered" evidence="2">
    <location>
        <begin position="66"/>
        <end position="112"/>
    </location>
</feature>
<evidence type="ECO:0000313" key="4">
    <source>
        <dbReference type="Proteomes" id="UP000245910"/>
    </source>
</evidence>
<dbReference type="Proteomes" id="UP000245910">
    <property type="component" value="Chromosome II"/>
</dbReference>
<accession>A0A2L2T900</accession>
<feature type="coiled-coil region" evidence="1">
    <location>
        <begin position="243"/>
        <end position="284"/>
    </location>
</feature>